<proteinExistence type="predicted"/>
<name>A0ACB5RN85_9PEZI</name>
<reference evidence="1" key="1">
    <citation type="submission" date="2024-09" db="EMBL/GenBank/DDBJ databases">
        <title>Draft Genome Sequences of Neofusicoccum parvum.</title>
        <authorList>
            <person name="Ashida A."/>
            <person name="Camagna M."/>
            <person name="Tanaka A."/>
            <person name="Takemoto D."/>
        </authorList>
    </citation>
    <scope>NUCLEOTIDE SEQUENCE</scope>
    <source>
        <strain evidence="1">PPO83</strain>
    </source>
</reference>
<protein>
    <submittedName>
        <fullName evidence="1">Uncharacterized protein</fullName>
    </submittedName>
</protein>
<dbReference type="Proteomes" id="UP001165186">
    <property type="component" value="Unassembled WGS sequence"/>
</dbReference>
<organism evidence="1 2">
    <name type="scientific">Neofusicoccum parvum</name>
    <dbReference type="NCBI Taxonomy" id="310453"/>
    <lineage>
        <taxon>Eukaryota</taxon>
        <taxon>Fungi</taxon>
        <taxon>Dikarya</taxon>
        <taxon>Ascomycota</taxon>
        <taxon>Pezizomycotina</taxon>
        <taxon>Dothideomycetes</taxon>
        <taxon>Dothideomycetes incertae sedis</taxon>
        <taxon>Botryosphaeriales</taxon>
        <taxon>Botryosphaeriaceae</taxon>
        <taxon>Neofusicoccum</taxon>
    </lineage>
</organism>
<accession>A0ACB5RN85</accession>
<dbReference type="EMBL" id="BSXG01000001">
    <property type="protein sequence ID" value="GME21969.1"/>
    <property type="molecule type" value="Genomic_DNA"/>
</dbReference>
<evidence type="ECO:0000313" key="2">
    <source>
        <dbReference type="Proteomes" id="UP001165186"/>
    </source>
</evidence>
<evidence type="ECO:0000313" key="1">
    <source>
        <dbReference type="EMBL" id="GME21969.1"/>
    </source>
</evidence>
<sequence length="232" mass="24659">MCILFSHNRRALTHRRHTPNMPHHGAPPWHRMCPPSNYDSDDASDNDSASDPDLDPGFPPTLDHECGCYYHHRRHCHQPPPFPPFVGPGYDPLGPAGPPPVAQMVYGPMPPPPPPPPELFYGGYGPPPPPPGWGPYGYMRGGGGGDDEKGGFGSEGVEGGSAGASGDERRRGRGGRKARPAVRVGDLPALVEEGGMKGAVEWEEWAVGGTGRNAGDGGGEGLPRVYGPRRGW</sequence>
<gene>
    <name evidence="1" type="primary">g12259</name>
    <name evidence="1" type="ORF">NpPPO83_00012259</name>
</gene>
<keyword evidence="2" id="KW-1185">Reference proteome</keyword>
<comment type="caution">
    <text evidence="1">The sequence shown here is derived from an EMBL/GenBank/DDBJ whole genome shotgun (WGS) entry which is preliminary data.</text>
</comment>